<reference evidence="1 2" key="1">
    <citation type="submission" date="2016-03" db="EMBL/GenBank/DDBJ databases">
        <title>Genome sequence of Pontibacter sp. nov., of the family cytophagaceae, isolated from marine sediment of the Yellow Sea, China.</title>
        <authorList>
            <person name="Zhang G."/>
            <person name="Zhang R."/>
        </authorList>
    </citation>
    <scope>NUCLEOTIDE SEQUENCE [LARGE SCALE GENOMIC DNA]</scope>
    <source>
        <strain evidence="1 2">S10-8</strain>
    </source>
</reference>
<proteinExistence type="predicted"/>
<organism evidence="1 2">
    <name type="scientific">Pontibacter flavimaris</name>
    <dbReference type="NCBI Taxonomy" id="1797110"/>
    <lineage>
        <taxon>Bacteria</taxon>
        <taxon>Pseudomonadati</taxon>
        <taxon>Bacteroidota</taxon>
        <taxon>Cytophagia</taxon>
        <taxon>Cytophagales</taxon>
        <taxon>Hymenobacteraceae</taxon>
        <taxon>Pontibacter</taxon>
    </lineage>
</organism>
<dbReference type="RefSeq" id="WP_073850512.1">
    <property type="nucleotide sequence ID" value="NZ_LVWA01000002.1"/>
</dbReference>
<evidence type="ECO:0000313" key="1">
    <source>
        <dbReference type="EMBL" id="OKL42071.1"/>
    </source>
</evidence>
<name>A0A1Q5PIN4_9BACT</name>
<dbReference type="AlphaFoldDB" id="A0A1Q5PIN4"/>
<gene>
    <name evidence="1" type="ORF">A3841_08725</name>
</gene>
<comment type="caution">
    <text evidence="1">The sequence shown here is derived from an EMBL/GenBank/DDBJ whole genome shotgun (WGS) entry which is preliminary data.</text>
</comment>
<keyword evidence="2" id="KW-1185">Reference proteome</keyword>
<dbReference type="OrthoDB" id="8548113at2"/>
<dbReference type="EMBL" id="LVWA01000002">
    <property type="protein sequence ID" value="OKL42071.1"/>
    <property type="molecule type" value="Genomic_DNA"/>
</dbReference>
<evidence type="ECO:0000313" key="2">
    <source>
        <dbReference type="Proteomes" id="UP000186551"/>
    </source>
</evidence>
<sequence>MAKPNKYAAAARRAQQQTDEEYQAIISGITRLKEEEIEELFPEKADKEKLLELIALVNSGTNDNQKVLKLKENSEKFGSIAIKLLKLLV</sequence>
<accession>A0A1Q5PIN4</accession>
<dbReference type="Proteomes" id="UP000186551">
    <property type="component" value="Unassembled WGS sequence"/>
</dbReference>
<dbReference type="STRING" id="1797110.A3841_08725"/>
<protein>
    <submittedName>
        <fullName evidence="1">Uncharacterized protein</fullName>
    </submittedName>
</protein>